<evidence type="ECO:0000259" key="7">
    <source>
        <dbReference type="PROSITE" id="PS50109"/>
    </source>
</evidence>
<evidence type="ECO:0000256" key="5">
    <source>
        <dbReference type="ARBA" id="ARBA00022777"/>
    </source>
</evidence>
<dbReference type="PRINTS" id="PR00344">
    <property type="entry name" value="BCTRLSENSOR"/>
</dbReference>
<name>C1N4I2_MICPC</name>
<dbReference type="SMART" id="SM00388">
    <property type="entry name" value="HisKA"/>
    <property type="match status" value="1"/>
</dbReference>
<gene>
    <name evidence="8" type="ORF">MICPUCDRAFT_21996</name>
</gene>
<organism evidence="9">
    <name type="scientific">Micromonas pusilla (strain CCMP1545)</name>
    <name type="common">Picoplanktonic green alga</name>
    <dbReference type="NCBI Taxonomy" id="564608"/>
    <lineage>
        <taxon>Eukaryota</taxon>
        <taxon>Viridiplantae</taxon>
        <taxon>Chlorophyta</taxon>
        <taxon>Mamiellophyceae</taxon>
        <taxon>Mamiellales</taxon>
        <taxon>Mamiellaceae</taxon>
        <taxon>Micromonas</taxon>
    </lineage>
</organism>
<dbReference type="SUPFAM" id="SSF55874">
    <property type="entry name" value="ATPase domain of HSP90 chaperone/DNA topoisomerase II/histidine kinase"/>
    <property type="match status" value="1"/>
</dbReference>
<dbReference type="RefSeq" id="XP_003063002.1">
    <property type="nucleotide sequence ID" value="XM_003062956.1"/>
</dbReference>
<dbReference type="InterPro" id="IPR003594">
    <property type="entry name" value="HATPase_dom"/>
</dbReference>
<evidence type="ECO:0000256" key="4">
    <source>
        <dbReference type="ARBA" id="ARBA00022679"/>
    </source>
</evidence>
<dbReference type="EC" id="2.7.13.3" evidence="2"/>
<evidence type="ECO:0000313" key="8">
    <source>
        <dbReference type="EMBL" id="EEH52941.1"/>
    </source>
</evidence>
<comment type="catalytic activity">
    <reaction evidence="1">
        <text>ATP + protein L-histidine = ADP + protein N-phospho-L-histidine.</text>
        <dbReference type="EC" id="2.7.13.3"/>
    </reaction>
</comment>
<dbReference type="Pfam" id="PF02518">
    <property type="entry name" value="HATPase_c"/>
    <property type="match status" value="1"/>
</dbReference>
<dbReference type="GO" id="GO:0000155">
    <property type="term" value="F:phosphorelay sensor kinase activity"/>
    <property type="evidence" value="ECO:0007669"/>
    <property type="project" value="InterPro"/>
</dbReference>
<keyword evidence="4" id="KW-0808">Transferase</keyword>
<dbReference type="GeneID" id="9688442"/>
<sequence>MRLDEGLFTDALELSRVSQLALRTLEKAKSEAESVSNLHRAFVANISHELRTPLNSIIAFNSMLLEDETLSEAQREFVSSAIVSAEALLGIIGQILDFAKLESGSDTHQELVVENFEVRAFSFTPANKNQVEMVVDVDPSLDGVVLRGDKFRLRQALINVTNNSIKFTREGGEVRVTAPGVGGVAGERNHPRMSITCHVVDDGIGIPDDKLGVVFMPFGQASIGSTREYGGTGLGLAITSNIMHALGGSIECASTLGRGTTMTLKLSLE</sequence>
<dbReference type="OrthoDB" id="60033at2759"/>
<dbReference type="SUPFAM" id="SSF47384">
    <property type="entry name" value="Homodimeric domain of signal transducing histidine kinase"/>
    <property type="match status" value="1"/>
</dbReference>
<dbReference type="STRING" id="564608.C1N4I2"/>
<evidence type="ECO:0000256" key="1">
    <source>
        <dbReference type="ARBA" id="ARBA00000085"/>
    </source>
</evidence>
<dbReference type="Gene3D" id="3.30.565.10">
    <property type="entry name" value="Histidine kinase-like ATPase, C-terminal domain"/>
    <property type="match status" value="1"/>
</dbReference>
<accession>C1N4I2</accession>
<dbReference type="InterPro" id="IPR003661">
    <property type="entry name" value="HisK_dim/P_dom"/>
</dbReference>
<evidence type="ECO:0000256" key="3">
    <source>
        <dbReference type="ARBA" id="ARBA00022553"/>
    </source>
</evidence>
<dbReference type="AlphaFoldDB" id="C1N4I2"/>
<dbReference type="InterPro" id="IPR005467">
    <property type="entry name" value="His_kinase_dom"/>
</dbReference>
<feature type="non-terminal residue" evidence="8">
    <location>
        <position position="269"/>
    </location>
</feature>
<dbReference type="InterPro" id="IPR050736">
    <property type="entry name" value="Sensor_HK_Regulatory"/>
</dbReference>
<keyword evidence="6" id="KW-0902">Two-component regulatory system</keyword>
<evidence type="ECO:0000256" key="2">
    <source>
        <dbReference type="ARBA" id="ARBA00012438"/>
    </source>
</evidence>
<dbReference type="eggNOG" id="KOG0519">
    <property type="taxonomic scope" value="Eukaryota"/>
</dbReference>
<dbReference type="PROSITE" id="PS50109">
    <property type="entry name" value="HIS_KIN"/>
    <property type="match status" value="1"/>
</dbReference>
<dbReference type="PANTHER" id="PTHR43711">
    <property type="entry name" value="TWO-COMPONENT HISTIDINE KINASE"/>
    <property type="match status" value="1"/>
</dbReference>
<dbReference type="PANTHER" id="PTHR43711:SF26">
    <property type="entry name" value="SENSOR HISTIDINE KINASE RCSC"/>
    <property type="match status" value="1"/>
</dbReference>
<evidence type="ECO:0000256" key="6">
    <source>
        <dbReference type="ARBA" id="ARBA00023012"/>
    </source>
</evidence>
<protein>
    <recommendedName>
        <fullName evidence="2">histidine kinase</fullName>
        <ecNumber evidence="2">2.7.13.3</ecNumber>
    </recommendedName>
</protein>
<proteinExistence type="predicted"/>
<dbReference type="Proteomes" id="UP000001876">
    <property type="component" value="Unassembled WGS sequence"/>
</dbReference>
<dbReference type="CDD" id="cd00082">
    <property type="entry name" value="HisKA"/>
    <property type="match status" value="1"/>
</dbReference>
<dbReference type="SMART" id="SM00387">
    <property type="entry name" value="HATPase_c"/>
    <property type="match status" value="1"/>
</dbReference>
<dbReference type="EMBL" id="GG663747">
    <property type="protein sequence ID" value="EEH52941.1"/>
    <property type="molecule type" value="Genomic_DNA"/>
</dbReference>
<evidence type="ECO:0000313" key="9">
    <source>
        <dbReference type="Proteomes" id="UP000001876"/>
    </source>
</evidence>
<dbReference type="InterPro" id="IPR036097">
    <property type="entry name" value="HisK_dim/P_sf"/>
</dbReference>
<keyword evidence="3" id="KW-0597">Phosphoprotein</keyword>
<keyword evidence="9" id="KW-1185">Reference proteome</keyword>
<keyword evidence="5" id="KW-0418">Kinase</keyword>
<feature type="domain" description="Histidine kinase" evidence="7">
    <location>
        <begin position="45"/>
        <end position="269"/>
    </location>
</feature>
<dbReference type="KEGG" id="mpp:MICPUCDRAFT_21996"/>
<dbReference type="OMA" id="AHEMSIR"/>
<reference evidence="8 9" key="1">
    <citation type="journal article" date="2009" name="Science">
        <title>Green evolution and dynamic adaptations revealed by genomes of the marine picoeukaryotes Micromonas.</title>
        <authorList>
            <person name="Worden A.Z."/>
            <person name="Lee J.H."/>
            <person name="Mock T."/>
            <person name="Rouze P."/>
            <person name="Simmons M.P."/>
            <person name="Aerts A.L."/>
            <person name="Allen A.E."/>
            <person name="Cuvelier M.L."/>
            <person name="Derelle E."/>
            <person name="Everett M.V."/>
            <person name="Foulon E."/>
            <person name="Grimwood J."/>
            <person name="Gundlach H."/>
            <person name="Henrissat B."/>
            <person name="Napoli C."/>
            <person name="McDonald S.M."/>
            <person name="Parker M.S."/>
            <person name="Rombauts S."/>
            <person name="Salamov A."/>
            <person name="Von Dassow P."/>
            <person name="Badger J.H."/>
            <person name="Coutinho P.M."/>
            <person name="Demir E."/>
            <person name="Dubchak I."/>
            <person name="Gentemann C."/>
            <person name="Eikrem W."/>
            <person name="Gready J.E."/>
            <person name="John U."/>
            <person name="Lanier W."/>
            <person name="Lindquist E.A."/>
            <person name="Lucas S."/>
            <person name="Mayer K.F."/>
            <person name="Moreau H."/>
            <person name="Not F."/>
            <person name="Otillar R."/>
            <person name="Panaud O."/>
            <person name="Pangilinan J."/>
            <person name="Paulsen I."/>
            <person name="Piegu B."/>
            <person name="Poliakov A."/>
            <person name="Robbens S."/>
            <person name="Schmutz J."/>
            <person name="Toulza E."/>
            <person name="Wyss T."/>
            <person name="Zelensky A."/>
            <person name="Zhou K."/>
            <person name="Armbrust E.V."/>
            <person name="Bhattacharya D."/>
            <person name="Goodenough U.W."/>
            <person name="Van de Peer Y."/>
            <person name="Grigoriev I.V."/>
        </authorList>
    </citation>
    <scope>NUCLEOTIDE SEQUENCE [LARGE SCALE GENOMIC DNA]</scope>
    <source>
        <strain evidence="8 9">CCMP1545</strain>
    </source>
</reference>
<dbReference type="InterPro" id="IPR004358">
    <property type="entry name" value="Sig_transdc_His_kin-like_C"/>
</dbReference>
<dbReference type="Pfam" id="PF00512">
    <property type="entry name" value="HisKA"/>
    <property type="match status" value="1"/>
</dbReference>
<dbReference type="Gene3D" id="1.10.287.130">
    <property type="match status" value="1"/>
</dbReference>
<dbReference type="InterPro" id="IPR036890">
    <property type="entry name" value="HATPase_C_sf"/>
</dbReference>